<dbReference type="NCBIfam" id="TIGR00647">
    <property type="entry name" value="DNA_bind_WhiA"/>
    <property type="match status" value="1"/>
</dbReference>
<dbReference type="GO" id="GO:0003677">
    <property type="term" value="F:DNA binding"/>
    <property type="evidence" value="ECO:0007669"/>
    <property type="project" value="UniProtKB-UniRule"/>
</dbReference>
<keyword evidence="2 4" id="KW-0238">DNA-binding</keyword>
<keyword evidence="1 4" id="KW-0132">Cell division</keyword>
<keyword evidence="9" id="KW-1185">Reference proteome</keyword>
<evidence type="ECO:0000259" key="5">
    <source>
        <dbReference type="Pfam" id="PF02650"/>
    </source>
</evidence>
<evidence type="ECO:0000313" key="9">
    <source>
        <dbReference type="Proteomes" id="UP001146670"/>
    </source>
</evidence>
<comment type="caution">
    <text evidence="8">The sequence shown here is derived from an EMBL/GenBank/DDBJ whole genome shotgun (WGS) entry which is preliminary data.</text>
</comment>
<organism evidence="8 9">
    <name type="scientific">Aerococcus kribbianus</name>
    <dbReference type="NCBI Taxonomy" id="2999064"/>
    <lineage>
        <taxon>Bacteria</taxon>
        <taxon>Bacillati</taxon>
        <taxon>Bacillota</taxon>
        <taxon>Bacilli</taxon>
        <taxon>Lactobacillales</taxon>
        <taxon>Aerococcaceae</taxon>
        <taxon>Aerococcus</taxon>
    </lineage>
</organism>
<keyword evidence="3 4" id="KW-0131">Cell cycle</keyword>
<dbReference type="RefSeq" id="WP_268752078.1">
    <property type="nucleotide sequence ID" value="NZ_JAPRFQ010000001.1"/>
</dbReference>
<sequence>MASFAGDVKKELTQITVDFEHGKSELAAIIRMNGSVSMVNKAVILNIQTENAAIARRIYSLLKEHFHTVSELVVRRKMKLKKNNVYVVRVSHNALSLLKELEIMDEVFITANISPKIMNSEQRSRSYLRGAFLAGGSVNNPEKSAYHLEIYSADQEHNQDIVTMMTSFGLKGKAIPRRNGYIAYIKEAEKIADFLAVIGAYNARLRFEDIRIMRDMRNSVNRIVNCESANLSKTVSAASKQIANIELIQNVVGLGELPDKLQEVAQVRLDNPEVSLKELGELVPSGPVSKSGMNHRFRKINTYADKLRASRM</sequence>
<reference evidence="8" key="1">
    <citation type="submission" date="2022-12" db="EMBL/GenBank/DDBJ databases">
        <title>Description and comparative metabolic analysis of Aerococcus sp. nov., isolated from the feces of a pig.</title>
        <authorList>
            <person name="Chang Y.-H."/>
        </authorList>
    </citation>
    <scope>NUCLEOTIDE SEQUENCE</scope>
    <source>
        <strain evidence="8">YH-aer222</strain>
    </source>
</reference>
<dbReference type="Proteomes" id="UP001146670">
    <property type="component" value="Unassembled WGS sequence"/>
</dbReference>
<dbReference type="PANTHER" id="PTHR37307:SF1">
    <property type="entry name" value="CELL DIVISION PROTEIN WHIA-RELATED"/>
    <property type="match status" value="1"/>
</dbReference>
<dbReference type="InterPro" id="IPR039518">
    <property type="entry name" value="WhiA_LAGLIDADG_dom"/>
</dbReference>
<name>A0A9X3FWE8_9LACT</name>
<evidence type="ECO:0000259" key="6">
    <source>
        <dbReference type="Pfam" id="PF10298"/>
    </source>
</evidence>
<comment type="function">
    <text evidence="4">Involved in cell division and chromosome segregation.</text>
</comment>
<dbReference type="InterPro" id="IPR027434">
    <property type="entry name" value="Homing_endonucl"/>
</dbReference>
<dbReference type="GO" id="GO:0043937">
    <property type="term" value="P:regulation of sporulation"/>
    <property type="evidence" value="ECO:0007669"/>
    <property type="project" value="InterPro"/>
</dbReference>
<dbReference type="EMBL" id="JAPRFR010000001">
    <property type="protein sequence ID" value="MCZ0725767.1"/>
    <property type="molecule type" value="Genomic_DNA"/>
</dbReference>
<accession>A0A9X3FWE8</accession>
<dbReference type="PANTHER" id="PTHR37307">
    <property type="entry name" value="CELL DIVISION PROTEIN WHIA-RELATED"/>
    <property type="match status" value="1"/>
</dbReference>
<dbReference type="Pfam" id="PF02650">
    <property type="entry name" value="HTH_WhiA"/>
    <property type="match status" value="1"/>
</dbReference>
<dbReference type="AlphaFoldDB" id="A0A9X3FWE8"/>
<dbReference type="Pfam" id="PF10298">
    <property type="entry name" value="WhiA_N"/>
    <property type="match status" value="1"/>
</dbReference>
<comment type="similarity">
    <text evidence="4">Belongs to the WhiA family.</text>
</comment>
<dbReference type="GO" id="GO:0051301">
    <property type="term" value="P:cell division"/>
    <property type="evidence" value="ECO:0007669"/>
    <property type="project" value="UniProtKB-UniRule"/>
</dbReference>
<dbReference type="InterPro" id="IPR018478">
    <property type="entry name" value="Sporu_reg_WhiA_N_dom"/>
</dbReference>
<evidence type="ECO:0000256" key="2">
    <source>
        <dbReference type="ARBA" id="ARBA00023125"/>
    </source>
</evidence>
<dbReference type="HAMAP" id="MF_01420">
    <property type="entry name" value="HTH_type_WhiA"/>
    <property type="match status" value="1"/>
</dbReference>
<evidence type="ECO:0000256" key="3">
    <source>
        <dbReference type="ARBA" id="ARBA00023306"/>
    </source>
</evidence>
<dbReference type="SUPFAM" id="SSF55608">
    <property type="entry name" value="Homing endonucleases"/>
    <property type="match status" value="1"/>
</dbReference>
<feature type="domain" description="WhiA LAGLIDADG-like" evidence="7">
    <location>
        <begin position="125"/>
        <end position="217"/>
    </location>
</feature>
<dbReference type="Pfam" id="PF14527">
    <property type="entry name" value="LAGLIDADG_WhiA"/>
    <property type="match status" value="1"/>
</dbReference>
<feature type="domain" description="Sporulation regulator WhiA C-terminal" evidence="5">
    <location>
        <begin position="220"/>
        <end position="303"/>
    </location>
</feature>
<gene>
    <name evidence="4 8" type="primary">whiA</name>
    <name evidence="8" type="ORF">OW157_04170</name>
</gene>
<feature type="domain" description="Sporulation transcription regulator WhiA N-terminal" evidence="6">
    <location>
        <begin position="21"/>
        <end position="104"/>
    </location>
</feature>
<dbReference type="Gene3D" id="3.10.28.10">
    <property type="entry name" value="Homing endonucleases"/>
    <property type="match status" value="1"/>
</dbReference>
<proteinExistence type="inferred from homology"/>
<evidence type="ECO:0000313" key="8">
    <source>
        <dbReference type="EMBL" id="MCZ0725767.1"/>
    </source>
</evidence>
<dbReference type="InterPro" id="IPR003802">
    <property type="entry name" value="Sporulation_regulator_WhiA"/>
</dbReference>
<protein>
    <recommendedName>
        <fullName evidence="4">Probable cell division protein WhiA</fullName>
    </recommendedName>
</protein>
<evidence type="ECO:0000256" key="4">
    <source>
        <dbReference type="HAMAP-Rule" id="MF_01420"/>
    </source>
</evidence>
<evidence type="ECO:0000256" key="1">
    <source>
        <dbReference type="ARBA" id="ARBA00022618"/>
    </source>
</evidence>
<dbReference type="InterPro" id="IPR023054">
    <property type="entry name" value="Sporulation_regulator_WhiA_C"/>
</dbReference>
<evidence type="ECO:0000259" key="7">
    <source>
        <dbReference type="Pfam" id="PF14527"/>
    </source>
</evidence>